<accession>A0A7X3LY38</accession>
<dbReference type="InterPro" id="IPR007833">
    <property type="entry name" value="Capsule_polysaccharide_synth"/>
</dbReference>
<sequence length="567" mass="62133">MTRRVEIIDPALMPLKAHLESVAKQPSFQRHLARGKKTALFTGLSLKGYSAARERAKRENCDVFLAGEGPFSDRVDKVFVWPASILIVPVPQPVLERAATPGRALRLALLDMAKSRESQRSWQAIERKIAQIDPILAKALRRGGAVAIAGGMHLGADEKGEEFAHEAVSLSEVLVFDALWFPDPYSQSGFLDPWTALDALGAGAQALKDNSLPAFCAGAQSWNHASISAAFGTAVSPVTFCAALDEAIERAAEANGRVISWAGKTDNALSSFAAARGVELIRIEDGFIRSVGLGAGLVGGAMIACDDEGIYYDATRPSRMERLLATETLSEDDKARGRNLRERIVELRLTKYNVGRRAVALDLPTDKEIVLVPGQVADDAGIRRSLSSVIDCKTTANVNLDLLRLVRARNPDAHIVYKPHPDVQARLRKGKIAASELQGLADRIVPDIDILELIGLCDRVETFSSLSGFEALIRGKPVTVYGMPFYAGWGLTKDTGFCARRNRNRSVDELVYIALVKYCRTIDPVSMKSCTPEYLLERLARRRESVWHTFKVRALSELSWVGRKLGF</sequence>
<comment type="caution">
    <text evidence="1">The sequence shown here is derived from an EMBL/GenBank/DDBJ whole genome shotgun (WGS) entry which is preliminary data.</text>
</comment>
<dbReference type="GO" id="GO:0015774">
    <property type="term" value="P:polysaccharide transport"/>
    <property type="evidence" value="ECO:0007669"/>
    <property type="project" value="InterPro"/>
</dbReference>
<dbReference type="Proteomes" id="UP000433101">
    <property type="component" value="Unassembled WGS sequence"/>
</dbReference>
<gene>
    <name evidence="1" type="ORF">GR183_20225</name>
</gene>
<proteinExistence type="predicted"/>
<keyword evidence="2" id="KW-1185">Reference proteome</keyword>
<protein>
    <recommendedName>
        <fullName evidence="3">Capsular polysaccharide export protein</fullName>
    </recommendedName>
</protein>
<dbReference type="CDD" id="cd16439">
    <property type="entry name" value="beta_Kdo_transferase_KpsC_2"/>
    <property type="match status" value="1"/>
</dbReference>
<dbReference type="GO" id="GO:0000271">
    <property type="term" value="P:polysaccharide biosynthetic process"/>
    <property type="evidence" value="ECO:0007669"/>
    <property type="project" value="InterPro"/>
</dbReference>
<name>A0A7X3LY38_9HYPH</name>
<dbReference type="AlphaFoldDB" id="A0A7X3LY38"/>
<evidence type="ECO:0000313" key="1">
    <source>
        <dbReference type="EMBL" id="MXN67241.1"/>
    </source>
</evidence>
<organism evidence="1 2">
    <name type="scientific">Stappia sediminis</name>
    <dbReference type="NCBI Taxonomy" id="2692190"/>
    <lineage>
        <taxon>Bacteria</taxon>
        <taxon>Pseudomonadati</taxon>
        <taxon>Pseudomonadota</taxon>
        <taxon>Alphaproteobacteria</taxon>
        <taxon>Hyphomicrobiales</taxon>
        <taxon>Stappiaceae</taxon>
        <taxon>Stappia</taxon>
    </lineage>
</organism>
<reference evidence="1 2" key="1">
    <citation type="submission" date="2019-12" db="EMBL/GenBank/DDBJ databases">
        <authorList>
            <person name="Li M."/>
        </authorList>
    </citation>
    <scope>NUCLEOTIDE SEQUENCE [LARGE SCALE GENOMIC DNA]</scope>
    <source>
        <strain evidence="1 2">GBMRC 2046</strain>
    </source>
</reference>
<dbReference type="Pfam" id="PF05159">
    <property type="entry name" value="Capsule_synth"/>
    <property type="match status" value="1"/>
</dbReference>
<evidence type="ECO:0008006" key="3">
    <source>
        <dbReference type="Google" id="ProtNLM"/>
    </source>
</evidence>
<dbReference type="RefSeq" id="WP_160777470.1">
    <property type="nucleotide sequence ID" value="NZ_WUMV01000009.1"/>
</dbReference>
<evidence type="ECO:0000313" key="2">
    <source>
        <dbReference type="Proteomes" id="UP000433101"/>
    </source>
</evidence>
<dbReference type="EMBL" id="WUMV01000009">
    <property type="protein sequence ID" value="MXN67241.1"/>
    <property type="molecule type" value="Genomic_DNA"/>
</dbReference>